<dbReference type="InterPro" id="IPR036259">
    <property type="entry name" value="MFS_trans_sf"/>
</dbReference>
<evidence type="ECO:0000256" key="3">
    <source>
        <dbReference type="ARBA" id="ARBA00022448"/>
    </source>
</evidence>
<feature type="domain" description="Major facilitator superfamily (MFS) profile" evidence="9">
    <location>
        <begin position="25"/>
        <end position="445"/>
    </location>
</feature>
<evidence type="ECO:0000256" key="6">
    <source>
        <dbReference type="ARBA" id="ARBA00022989"/>
    </source>
</evidence>
<dbReference type="InterPro" id="IPR020846">
    <property type="entry name" value="MFS_dom"/>
</dbReference>
<evidence type="ECO:0000313" key="12">
    <source>
        <dbReference type="Proteomes" id="UP000192521"/>
    </source>
</evidence>
<feature type="transmembrane region" description="Helical" evidence="8">
    <location>
        <begin position="353"/>
        <end position="373"/>
    </location>
</feature>
<feature type="transmembrane region" description="Helical" evidence="8">
    <location>
        <begin position="159"/>
        <end position="177"/>
    </location>
</feature>
<gene>
    <name evidence="11" type="ORF">B2M27_14625</name>
    <name evidence="10" type="ORF">I8531_000678</name>
</gene>
<dbReference type="Gene3D" id="1.20.1250.20">
    <property type="entry name" value="MFS general substrate transporter like domains"/>
    <property type="match status" value="1"/>
</dbReference>
<dbReference type="PROSITE" id="PS50850">
    <property type="entry name" value="MFS"/>
    <property type="match status" value="1"/>
</dbReference>
<comment type="similarity">
    <text evidence="2">Belongs to the major facilitator superfamily. Sugar transporter (TC 2.A.1.1) family.</text>
</comment>
<feature type="transmembrane region" description="Helical" evidence="8">
    <location>
        <begin position="26"/>
        <end position="50"/>
    </location>
</feature>
<reference evidence="10" key="3">
    <citation type="submission" date="2020-10" db="EMBL/GenBank/DDBJ databases">
        <authorList>
            <consortium name="NCBI Pathogen Detection Project"/>
        </authorList>
    </citation>
    <scope>NUCLEOTIDE SEQUENCE</scope>
    <source>
        <strain evidence="10">CAVp300</strain>
    </source>
</reference>
<dbReference type="InterPro" id="IPR005828">
    <property type="entry name" value="MFS_sugar_transport-like"/>
</dbReference>
<sequence>MGNTIEKPNCGARLDRLPDSHWHYTMFGMVAFGLLVCWSNAVGGLILAQLKELGWTDNSTTATFSAITTAGMFAGALIGGIIGDKIGRKKAIILYEVIHIVSMIAGALSPDMTFLIACRLVMGFGLGALLVTLFAGYTEYMPGRSRGTWSSRVSFIGNWSYPLCSLIAMGLTTMVSAEWNWRVQLIIPSVLSLIATWLAWRYFPESPRWLESRGRYAEAEAIMSEIERKVSLQTGKTLSVVTPIESKSLPAVVPYSSLLKGALLKRVILGSFVLIAMNVVQYTLINWLPTIFMSQGINLKDSIVLNTMSMFGAPFGIFIAMMVMDKIPRKTMGVGLLLFIAALGYFYSLQTNMLMITVCGFFLITFVYMYVCYASAVYVPEIWPTEAKLRGSGLANAVGRISGIAAPYAVAVLLSNYGVTGVFILLSVVAIIVAAAIATIGIETKGASVESIGMDAVTTK</sequence>
<keyword evidence="12" id="KW-1185">Reference proteome</keyword>
<evidence type="ECO:0000313" key="11">
    <source>
        <dbReference type="EMBL" id="ORJ49545.1"/>
    </source>
</evidence>
<evidence type="ECO:0000313" key="13">
    <source>
        <dbReference type="Proteomes" id="UP000867740"/>
    </source>
</evidence>
<dbReference type="EMBL" id="DACSUM010000004">
    <property type="protein sequence ID" value="HAT3580420.1"/>
    <property type="molecule type" value="Genomic_DNA"/>
</dbReference>
<keyword evidence="3" id="KW-0813">Transport</keyword>
<feature type="transmembrane region" description="Helical" evidence="8">
    <location>
        <begin position="394"/>
        <end position="414"/>
    </location>
</feature>
<dbReference type="EMBL" id="MWPR01000021">
    <property type="protein sequence ID" value="ORJ49545.1"/>
    <property type="molecule type" value="Genomic_DNA"/>
</dbReference>
<dbReference type="Proteomes" id="UP000867740">
    <property type="component" value="Unassembled WGS sequence"/>
</dbReference>
<dbReference type="GO" id="GO:0022857">
    <property type="term" value="F:transmembrane transporter activity"/>
    <property type="evidence" value="ECO:0007669"/>
    <property type="project" value="InterPro"/>
</dbReference>
<reference evidence="10" key="2">
    <citation type="journal article" date="2018" name="Genome Biol.">
        <title>SKESA: strategic k-mer extension for scrupulous assemblies.</title>
        <authorList>
            <person name="Souvorov A."/>
            <person name="Agarwala R."/>
            <person name="Lipman D.J."/>
        </authorList>
    </citation>
    <scope>NUCLEOTIDE SEQUENCE</scope>
    <source>
        <strain evidence="10">CAVp300</strain>
    </source>
</reference>
<feature type="transmembrane region" description="Helical" evidence="8">
    <location>
        <begin position="420"/>
        <end position="442"/>
    </location>
</feature>
<dbReference type="SUPFAM" id="SSF103473">
    <property type="entry name" value="MFS general substrate transporter"/>
    <property type="match status" value="1"/>
</dbReference>
<evidence type="ECO:0000313" key="10">
    <source>
        <dbReference type="EMBL" id="HAT3580420.1"/>
    </source>
</evidence>
<evidence type="ECO:0000256" key="1">
    <source>
        <dbReference type="ARBA" id="ARBA00004141"/>
    </source>
</evidence>
<dbReference type="PANTHER" id="PTHR23511:SF34">
    <property type="entry name" value="SYNAPTIC VESICLE GLYCOPROTEIN 2"/>
    <property type="match status" value="1"/>
</dbReference>
<proteinExistence type="inferred from homology"/>
<dbReference type="CDD" id="cd17316">
    <property type="entry name" value="MFS_SV2_like"/>
    <property type="match status" value="1"/>
</dbReference>
<dbReference type="Proteomes" id="UP000192521">
    <property type="component" value="Unassembled WGS sequence"/>
</dbReference>
<evidence type="ECO:0000256" key="8">
    <source>
        <dbReference type="SAM" id="Phobius"/>
    </source>
</evidence>
<accession>A0A9P3WEL6</accession>
<feature type="transmembrane region" description="Helical" evidence="8">
    <location>
        <begin position="114"/>
        <end position="138"/>
    </location>
</feature>
<dbReference type="AlphaFoldDB" id="A0A9P3WEL6"/>
<evidence type="ECO:0000256" key="2">
    <source>
        <dbReference type="ARBA" id="ARBA00010992"/>
    </source>
</evidence>
<evidence type="ECO:0000256" key="7">
    <source>
        <dbReference type="ARBA" id="ARBA00023136"/>
    </source>
</evidence>
<dbReference type="Pfam" id="PF00083">
    <property type="entry name" value="Sugar_tr"/>
    <property type="match status" value="1"/>
</dbReference>
<dbReference type="OrthoDB" id="9773957at2"/>
<comment type="subcellular location">
    <subcellularLocation>
        <location evidence="1">Membrane</location>
        <topology evidence="1">Multi-pass membrane protein</topology>
    </subcellularLocation>
</comment>
<dbReference type="GO" id="GO:0016020">
    <property type="term" value="C:membrane"/>
    <property type="evidence" value="ECO:0007669"/>
    <property type="project" value="UniProtKB-SubCell"/>
</dbReference>
<keyword evidence="7 8" id="KW-0472">Membrane</keyword>
<keyword evidence="5 8" id="KW-0812">Transmembrane</keyword>
<organism evidence="10 13">
    <name type="scientific">Kluyvera intermedia</name>
    <name type="common">Enterobacter intermedius</name>
    <dbReference type="NCBI Taxonomy" id="61648"/>
    <lineage>
        <taxon>Bacteria</taxon>
        <taxon>Pseudomonadati</taxon>
        <taxon>Pseudomonadota</taxon>
        <taxon>Gammaproteobacteria</taxon>
        <taxon>Enterobacterales</taxon>
        <taxon>Enterobacteriaceae</taxon>
        <taxon>Kluyvera</taxon>
    </lineage>
</organism>
<evidence type="ECO:0000259" key="9">
    <source>
        <dbReference type="PROSITE" id="PS50850"/>
    </source>
</evidence>
<name>A0A9P3WEL6_KLUIN</name>
<feature type="transmembrane region" description="Helical" evidence="8">
    <location>
        <begin position="62"/>
        <end position="82"/>
    </location>
</feature>
<feature type="transmembrane region" description="Helical" evidence="8">
    <location>
        <begin position="303"/>
        <end position="324"/>
    </location>
</feature>
<evidence type="ECO:0000256" key="4">
    <source>
        <dbReference type="ARBA" id="ARBA00022475"/>
    </source>
</evidence>
<feature type="transmembrane region" description="Helical" evidence="8">
    <location>
        <begin position="91"/>
        <end position="108"/>
    </location>
</feature>
<reference evidence="11 12" key="1">
    <citation type="submission" date="2017-02" db="EMBL/GenBank/DDBJ databases">
        <title>Draft genome sequence of a Kluyvera intermedia isolate from a patient with a pancreatic abscess.</title>
        <authorList>
            <person name="Thele R."/>
        </authorList>
    </citation>
    <scope>NUCLEOTIDE SEQUENCE [LARGE SCALE GENOMIC DNA]</scope>
    <source>
        <strain evidence="11 12">FOSA7093</strain>
    </source>
</reference>
<feature type="transmembrane region" description="Helical" evidence="8">
    <location>
        <begin position="331"/>
        <end position="347"/>
    </location>
</feature>
<comment type="caution">
    <text evidence="10">The sequence shown here is derived from an EMBL/GenBank/DDBJ whole genome shotgun (WGS) entry which is preliminary data.</text>
</comment>
<keyword evidence="6 8" id="KW-1133">Transmembrane helix</keyword>
<dbReference type="RefSeq" id="WP_047369926.1">
    <property type="nucleotide sequence ID" value="NZ_CABMNU010000005.1"/>
</dbReference>
<keyword evidence="4" id="KW-1003">Cell membrane</keyword>
<dbReference type="PANTHER" id="PTHR23511">
    <property type="entry name" value="SYNAPTIC VESICLE GLYCOPROTEIN 2"/>
    <property type="match status" value="1"/>
</dbReference>
<evidence type="ECO:0000256" key="5">
    <source>
        <dbReference type="ARBA" id="ARBA00022692"/>
    </source>
</evidence>
<feature type="transmembrane region" description="Helical" evidence="8">
    <location>
        <begin position="267"/>
        <end position="288"/>
    </location>
</feature>
<protein>
    <submittedName>
        <fullName evidence="10">MFS transporter</fullName>
    </submittedName>
</protein>